<evidence type="ECO:0000256" key="2">
    <source>
        <dbReference type="SAM" id="SignalP"/>
    </source>
</evidence>
<evidence type="ECO:0000313" key="4">
    <source>
        <dbReference type="Proteomes" id="UP001153620"/>
    </source>
</evidence>
<evidence type="ECO:0000313" key="3">
    <source>
        <dbReference type="EMBL" id="CAG9804304.1"/>
    </source>
</evidence>
<feature type="transmembrane region" description="Helical" evidence="1">
    <location>
        <begin position="43"/>
        <end position="61"/>
    </location>
</feature>
<keyword evidence="1" id="KW-1133">Transmembrane helix</keyword>
<feature type="chain" id="PRO_5040113383" evidence="2">
    <location>
        <begin position="28"/>
        <end position="186"/>
    </location>
</feature>
<accession>A0A9N9WSL9</accession>
<reference evidence="3" key="2">
    <citation type="submission" date="2022-10" db="EMBL/GenBank/DDBJ databases">
        <authorList>
            <consortium name="ENA_rothamsted_submissions"/>
            <consortium name="culmorum"/>
            <person name="King R."/>
        </authorList>
    </citation>
    <scope>NUCLEOTIDE SEQUENCE</scope>
</reference>
<keyword evidence="4" id="KW-1185">Reference proteome</keyword>
<proteinExistence type="predicted"/>
<reference evidence="3" key="1">
    <citation type="submission" date="2022-01" db="EMBL/GenBank/DDBJ databases">
        <authorList>
            <person name="King R."/>
        </authorList>
    </citation>
    <scope>NUCLEOTIDE SEQUENCE</scope>
</reference>
<organism evidence="3 4">
    <name type="scientific">Chironomus riparius</name>
    <dbReference type="NCBI Taxonomy" id="315576"/>
    <lineage>
        <taxon>Eukaryota</taxon>
        <taxon>Metazoa</taxon>
        <taxon>Ecdysozoa</taxon>
        <taxon>Arthropoda</taxon>
        <taxon>Hexapoda</taxon>
        <taxon>Insecta</taxon>
        <taxon>Pterygota</taxon>
        <taxon>Neoptera</taxon>
        <taxon>Endopterygota</taxon>
        <taxon>Diptera</taxon>
        <taxon>Nematocera</taxon>
        <taxon>Chironomoidea</taxon>
        <taxon>Chironomidae</taxon>
        <taxon>Chironominae</taxon>
        <taxon>Chironomus</taxon>
    </lineage>
</organism>
<keyword evidence="2" id="KW-0732">Signal</keyword>
<dbReference type="Proteomes" id="UP001153620">
    <property type="component" value="Chromosome 2"/>
</dbReference>
<dbReference type="OrthoDB" id="8174264at2759"/>
<protein>
    <submittedName>
        <fullName evidence="3">Uncharacterized protein</fullName>
    </submittedName>
</protein>
<feature type="signal peptide" evidence="2">
    <location>
        <begin position="1"/>
        <end position="27"/>
    </location>
</feature>
<sequence>MKFTNLILPCFCLNYLLVVFLIGIAEGPSQTVAQSQPSFELPVQLVGFPVIILSVRLANFAKKLAYSLNPRTYMGRTRREASDYYGEVSESAINLAIAERQILTELGPKACVIEEPCRIHATRKAKRGAQPDWSDILSNYKVQSNGMKQWYLLSVFIGDEVRDPALCKQLSKRLACDRNIKVPIRD</sequence>
<evidence type="ECO:0000256" key="1">
    <source>
        <dbReference type="SAM" id="Phobius"/>
    </source>
</evidence>
<keyword evidence="1" id="KW-0472">Membrane</keyword>
<dbReference type="EMBL" id="OU895878">
    <property type="protein sequence ID" value="CAG9804304.1"/>
    <property type="molecule type" value="Genomic_DNA"/>
</dbReference>
<name>A0A9N9WSL9_9DIPT</name>
<dbReference type="AlphaFoldDB" id="A0A9N9WSL9"/>
<keyword evidence="1" id="KW-0812">Transmembrane</keyword>
<gene>
    <name evidence="3" type="ORF">CHIRRI_LOCUS7195</name>
</gene>